<dbReference type="PANTHER" id="PTHR33164:SF99">
    <property type="entry name" value="MARR FAMILY REGULATORY PROTEIN"/>
    <property type="match status" value="1"/>
</dbReference>
<dbReference type="SMART" id="SM00347">
    <property type="entry name" value="HTH_MARR"/>
    <property type="match status" value="1"/>
</dbReference>
<keyword evidence="2" id="KW-0238">DNA-binding</keyword>
<evidence type="ECO:0000313" key="2">
    <source>
        <dbReference type="EMBL" id="SEG90418.1"/>
    </source>
</evidence>
<dbReference type="SUPFAM" id="SSF46785">
    <property type="entry name" value="Winged helix' DNA-binding domain"/>
    <property type="match status" value="1"/>
</dbReference>
<proteinExistence type="predicted"/>
<dbReference type="PROSITE" id="PS50995">
    <property type="entry name" value="HTH_MARR_2"/>
    <property type="match status" value="1"/>
</dbReference>
<evidence type="ECO:0000259" key="1">
    <source>
        <dbReference type="PROSITE" id="PS50995"/>
    </source>
</evidence>
<name>A0A1H6DYL5_9ACTN</name>
<sequence length="167" mass="18607">MSTTGYAGHMPLEPDHLSPEEGLTWRSHLRMHALLGASLARRLARDTGLSEADFEVLAALATSPDGRMTSLRVRCTLVWEKSRLSHQVRRMEQRGLITREPNPDDARSSLLALTAAGRAAVEDAFVPYAQHVREHYLDLMTPEERDVLIKVSERVVANLDPLDADDA</sequence>
<evidence type="ECO:0000313" key="3">
    <source>
        <dbReference type="Proteomes" id="UP000236723"/>
    </source>
</evidence>
<protein>
    <submittedName>
        <fullName evidence="2">DNA-binding transcriptional regulator, MarR family</fullName>
    </submittedName>
</protein>
<keyword evidence="3" id="KW-1185">Reference proteome</keyword>
<dbReference type="InterPro" id="IPR036388">
    <property type="entry name" value="WH-like_DNA-bd_sf"/>
</dbReference>
<dbReference type="Gene3D" id="1.10.10.10">
    <property type="entry name" value="Winged helix-like DNA-binding domain superfamily/Winged helix DNA-binding domain"/>
    <property type="match status" value="1"/>
</dbReference>
<organism evidence="2 3">
    <name type="scientific">Thermomonospora echinospora</name>
    <dbReference type="NCBI Taxonomy" id="1992"/>
    <lineage>
        <taxon>Bacteria</taxon>
        <taxon>Bacillati</taxon>
        <taxon>Actinomycetota</taxon>
        <taxon>Actinomycetes</taxon>
        <taxon>Streptosporangiales</taxon>
        <taxon>Thermomonosporaceae</taxon>
        <taxon>Thermomonospora</taxon>
    </lineage>
</organism>
<dbReference type="GO" id="GO:0006950">
    <property type="term" value="P:response to stress"/>
    <property type="evidence" value="ECO:0007669"/>
    <property type="project" value="TreeGrafter"/>
</dbReference>
<feature type="domain" description="HTH marR-type" evidence="1">
    <location>
        <begin position="21"/>
        <end position="157"/>
    </location>
</feature>
<dbReference type="Proteomes" id="UP000236723">
    <property type="component" value="Unassembled WGS sequence"/>
</dbReference>
<dbReference type="EMBL" id="FNVO01000026">
    <property type="protein sequence ID" value="SEG90418.1"/>
    <property type="molecule type" value="Genomic_DNA"/>
</dbReference>
<dbReference type="InterPro" id="IPR000835">
    <property type="entry name" value="HTH_MarR-typ"/>
</dbReference>
<dbReference type="Pfam" id="PF01047">
    <property type="entry name" value="MarR"/>
    <property type="match status" value="1"/>
</dbReference>
<dbReference type="GO" id="GO:0003677">
    <property type="term" value="F:DNA binding"/>
    <property type="evidence" value="ECO:0007669"/>
    <property type="project" value="UniProtKB-KW"/>
</dbReference>
<dbReference type="AlphaFoldDB" id="A0A1H6DYL5"/>
<accession>A0A1H6DYL5</accession>
<dbReference type="InterPro" id="IPR036390">
    <property type="entry name" value="WH_DNA-bd_sf"/>
</dbReference>
<dbReference type="PANTHER" id="PTHR33164">
    <property type="entry name" value="TRANSCRIPTIONAL REGULATOR, MARR FAMILY"/>
    <property type="match status" value="1"/>
</dbReference>
<reference evidence="3" key="1">
    <citation type="submission" date="2016-10" db="EMBL/GenBank/DDBJ databases">
        <authorList>
            <person name="Varghese N."/>
            <person name="Submissions S."/>
        </authorList>
    </citation>
    <scope>NUCLEOTIDE SEQUENCE [LARGE SCALE GENOMIC DNA]</scope>
    <source>
        <strain evidence="3">DSM 43163</strain>
    </source>
</reference>
<gene>
    <name evidence="2" type="ORF">SAMN04489712_12631</name>
</gene>
<dbReference type="InterPro" id="IPR039422">
    <property type="entry name" value="MarR/SlyA-like"/>
</dbReference>
<dbReference type="GO" id="GO:0003700">
    <property type="term" value="F:DNA-binding transcription factor activity"/>
    <property type="evidence" value="ECO:0007669"/>
    <property type="project" value="InterPro"/>
</dbReference>